<dbReference type="RefSeq" id="WP_182618823.1">
    <property type="nucleotide sequence ID" value="NZ_BAAATF010000011.1"/>
</dbReference>
<dbReference type="InterPro" id="IPR000073">
    <property type="entry name" value="AB_hydrolase_1"/>
</dbReference>
<accession>A0A7W3JB22</accession>
<evidence type="ECO:0000313" key="3">
    <source>
        <dbReference type="Proteomes" id="UP000540568"/>
    </source>
</evidence>
<gene>
    <name evidence="2" type="ORF">FHX71_003529</name>
</gene>
<dbReference type="SUPFAM" id="SSF53474">
    <property type="entry name" value="alpha/beta-Hydrolases"/>
    <property type="match status" value="1"/>
</dbReference>
<dbReference type="PANTHER" id="PTHR43798">
    <property type="entry name" value="MONOACYLGLYCEROL LIPASE"/>
    <property type="match status" value="1"/>
</dbReference>
<dbReference type="GO" id="GO:0003824">
    <property type="term" value="F:catalytic activity"/>
    <property type="evidence" value="ECO:0007669"/>
    <property type="project" value="UniProtKB-ARBA"/>
</dbReference>
<sequence>MTDKKTHTLDVPGAVLTYDVRAAQTPTDEPPLVLIGLPMGAEGFNTLSGHFTDRTVVTYDPRGVERSTRTGDDLPVIEHHADDVHRIIEAVGGGPVDLFASSGGAVVALELAATHPEDVRTVVAHEPPLPGVLPDRDAVIAAMTDVHDTYQAKGFGAGMAKFIALVMATGEIPADYTEQADPDPAMFGMPTEDDGTRNDLMLGVNMVTLPRYEPAWAALKAGAPEVLLAVGEDTGEEITGRAARATAARLDTEALVFPGGHGGFSGGEYGQPADKPVEFAARLREVLAR</sequence>
<dbReference type="InterPro" id="IPR029058">
    <property type="entry name" value="AB_hydrolase_fold"/>
</dbReference>
<dbReference type="GO" id="GO:0016020">
    <property type="term" value="C:membrane"/>
    <property type="evidence" value="ECO:0007669"/>
    <property type="project" value="TreeGrafter"/>
</dbReference>
<name>A0A7W3JB22_9MICO</name>
<dbReference type="PANTHER" id="PTHR43798:SF33">
    <property type="entry name" value="HYDROLASE, PUTATIVE (AFU_ORTHOLOGUE AFUA_2G14860)-RELATED"/>
    <property type="match status" value="1"/>
</dbReference>
<dbReference type="Gene3D" id="3.40.50.1820">
    <property type="entry name" value="alpha/beta hydrolase"/>
    <property type="match status" value="1"/>
</dbReference>
<dbReference type="Pfam" id="PF00561">
    <property type="entry name" value="Abhydrolase_1"/>
    <property type="match status" value="1"/>
</dbReference>
<dbReference type="Proteomes" id="UP000540568">
    <property type="component" value="Unassembled WGS sequence"/>
</dbReference>
<dbReference type="EMBL" id="JACGWV010000002">
    <property type="protein sequence ID" value="MBA8809553.1"/>
    <property type="molecule type" value="Genomic_DNA"/>
</dbReference>
<proteinExistence type="predicted"/>
<organism evidence="2 3">
    <name type="scientific">Promicromonospora sukumoe</name>
    <dbReference type="NCBI Taxonomy" id="88382"/>
    <lineage>
        <taxon>Bacteria</taxon>
        <taxon>Bacillati</taxon>
        <taxon>Actinomycetota</taxon>
        <taxon>Actinomycetes</taxon>
        <taxon>Micrococcales</taxon>
        <taxon>Promicromonosporaceae</taxon>
        <taxon>Promicromonospora</taxon>
    </lineage>
</organism>
<comment type="caution">
    <text evidence="2">The sequence shown here is derived from an EMBL/GenBank/DDBJ whole genome shotgun (WGS) entry which is preliminary data.</text>
</comment>
<keyword evidence="3" id="KW-1185">Reference proteome</keyword>
<reference evidence="2 3" key="1">
    <citation type="submission" date="2020-07" db="EMBL/GenBank/DDBJ databases">
        <title>Sequencing the genomes of 1000 actinobacteria strains.</title>
        <authorList>
            <person name="Klenk H.-P."/>
        </authorList>
    </citation>
    <scope>NUCLEOTIDE SEQUENCE [LARGE SCALE GENOMIC DNA]</scope>
    <source>
        <strain evidence="2 3">DSM 44121</strain>
    </source>
</reference>
<evidence type="ECO:0000259" key="1">
    <source>
        <dbReference type="Pfam" id="PF00561"/>
    </source>
</evidence>
<protein>
    <submittedName>
        <fullName evidence="2">Pimeloyl-ACP methyl ester carboxylesterase</fullName>
    </submittedName>
</protein>
<feature type="domain" description="AB hydrolase-1" evidence="1">
    <location>
        <begin position="36"/>
        <end position="147"/>
    </location>
</feature>
<evidence type="ECO:0000313" key="2">
    <source>
        <dbReference type="EMBL" id="MBA8809553.1"/>
    </source>
</evidence>
<dbReference type="InterPro" id="IPR050266">
    <property type="entry name" value="AB_hydrolase_sf"/>
</dbReference>
<dbReference type="AlphaFoldDB" id="A0A7W3JB22"/>